<keyword evidence="9" id="KW-1185">Reference proteome</keyword>
<dbReference type="Gene3D" id="2.60.40.820">
    <property type="entry name" value="Transcription factor, T-box"/>
    <property type="match status" value="1"/>
</dbReference>
<name>A0ABV0RFC6_9TELE</name>
<dbReference type="InterPro" id="IPR001699">
    <property type="entry name" value="TF_T-box"/>
</dbReference>
<dbReference type="Proteomes" id="UP001434883">
    <property type="component" value="Unassembled WGS sequence"/>
</dbReference>
<dbReference type="EMBL" id="JAHRIN010043403">
    <property type="protein sequence ID" value="MEQ2206852.1"/>
    <property type="molecule type" value="Genomic_DNA"/>
</dbReference>
<dbReference type="PROSITE" id="PS50252">
    <property type="entry name" value="TBOX_3"/>
    <property type="match status" value="1"/>
</dbReference>
<dbReference type="PRINTS" id="PR00937">
    <property type="entry name" value="TBOX"/>
</dbReference>
<gene>
    <name evidence="8" type="ORF">XENOCAPTIV_003816</name>
</gene>
<sequence length="140" mass="15795">IILNSMHKYQPRVHIIKKKDHTASLLNLKSEEFRTFVFVETVFTAVTAYQNQLGFLAVDGHGEVQGILDSALLASVFTDKSHKKRRDFLPVCRIFAVSFYSFSHGLMDHACVFSPHFIVSSPTSLSLIFQISFFSCVCSC</sequence>
<evidence type="ECO:0000256" key="6">
    <source>
        <dbReference type="PROSITE-ProRule" id="PRU00201"/>
    </source>
</evidence>
<feature type="domain" description="T-box" evidence="7">
    <location>
        <begin position="1"/>
        <end position="52"/>
    </location>
</feature>
<dbReference type="Pfam" id="PF00907">
    <property type="entry name" value="T-box"/>
    <property type="match status" value="1"/>
</dbReference>
<protein>
    <recommendedName>
        <fullName evidence="5">T-box transcription factor TBX20</fullName>
    </recommendedName>
</protein>
<evidence type="ECO:0000313" key="8">
    <source>
        <dbReference type="EMBL" id="MEQ2206852.1"/>
    </source>
</evidence>
<evidence type="ECO:0000256" key="4">
    <source>
        <dbReference type="ARBA" id="ARBA00023242"/>
    </source>
</evidence>
<evidence type="ECO:0000256" key="2">
    <source>
        <dbReference type="ARBA" id="ARBA00023125"/>
    </source>
</evidence>
<reference evidence="8 9" key="1">
    <citation type="submission" date="2021-06" db="EMBL/GenBank/DDBJ databases">
        <authorList>
            <person name="Palmer J.M."/>
        </authorList>
    </citation>
    <scope>NUCLEOTIDE SEQUENCE [LARGE SCALE GENOMIC DNA]</scope>
    <source>
        <strain evidence="8 9">XC_2019</strain>
        <tissue evidence="8">Muscle</tissue>
    </source>
</reference>
<feature type="non-terminal residue" evidence="8">
    <location>
        <position position="1"/>
    </location>
</feature>
<dbReference type="PANTHER" id="PTHR11267:SF190">
    <property type="entry name" value="T-BOX TRANSCRIPTION FACTOR TBX20"/>
    <property type="match status" value="1"/>
</dbReference>
<proteinExistence type="predicted"/>
<dbReference type="InterPro" id="IPR036960">
    <property type="entry name" value="T-box_sf"/>
</dbReference>
<dbReference type="SUPFAM" id="SSF49417">
    <property type="entry name" value="p53-like transcription factors"/>
    <property type="match status" value="1"/>
</dbReference>
<dbReference type="InterPro" id="IPR046360">
    <property type="entry name" value="T-box_DNA-bd"/>
</dbReference>
<comment type="caution">
    <text evidence="8">The sequence shown here is derived from an EMBL/GenBank/DDBJ whole genome shotgun (WGS) entry which is preliminary data.</text>
</comment>
<keyword evidence="1" id="KW-0805">Transcription regulation</keyword>
<evidence type="ECO:0000256" key="1">
    <source>
        <dbReference type="ARBA" id="ARBA00023015"/>
    </source>
</evidence>
<keyword evidence="3" id="KW-0804">Transcription</keyword>
<evidence type="ECO:0000256" key="5">
    <source>
        <dbReference type="ARBA" id="ARBA00044102"/>
    </source>
</evidence>
<evidence type="ECO:0000259" key="7">
    <source>
        <dbReference type="PROSITE" id="PS50252"/>
    </source>
</evidence>
<organism evidence="8 9">
    <name type="scientific">Xenoophorus captivus</name>
    <dbReference type="NCBI Taxonomy" id="1517983"/>
    <lineage>
        <taxon>Eukaryota</taxon>
        <taxon>Metazoa</taxon>
        <taxon>Chordata</taxon>
        <taxon>Craniata</taxon>
        <taxon>Vertebrata</taxon>
        <taxon>Euteleostomi</taxon>
        <taxon>Actinopterygii</taxon>
        <taxon>Neopterygii</taxon>
        <taxon>Teleostei</taxon>
        <taxon>Neoteleostei</taxon>
        <taxon>Acanthomorphata</taxon>
        <taxon>Ovalentaria</taxon>
        <taxon>Atherinomorphae</taxon>
        <taxon>Cyprinodontiformes</taxon>
        <taxon>Goodeidae</taxon>
        <taxon>Xenoophorus</taxon>
    </lineage>
</organism>
<dbReference type="InterPro" id="IPR008967">
    <property type="entry name" value="p53-like_TF_DNA-bd_sf"/>
</dbReference>
<comment type="caution">
    <text evidence="6">Lacks conserved residue(s) required for the propagation of feature annotation.</text>
</comment>
<keyword evidence="4 6" id="KW-0539">Nucleus</keyword>
<accession>A0ABV0RFC6</accession>
<keyword evidence="2 6" id="KW-0238">DNA-binding</keyword>
<evidence type="ECO:0000313" key="9">
    <source>
        <dbReference type="Proteomes" id="UP001434883"/>
    </source>
</evidence>
<dbReference type="PANTHER" id="PTHR11267">
    <property type="entry name" value="T-BOX PROTEIN-RELATED"/>
    <property type="match status" value="1"/>
</dbReference>
<comment type="subcellular location">
    <subcellularLocation>
        <location evidence="6">Nucleus</location>
    </subcellularLocation>
</comment>
<evidence type="ECO:0000256" key="3">
    <source>
        <dbReference type="ARBA" id="ARBA00023163"/>
    </source>
</evidence>